<keyword evidence="1" id="KW-0472">Membrane</keyword>
<feature type="transmembrane region" description="Helical" evidence="1">
    <location>
        <begin position="110"/>
        <end position="128"/>
    </location>
</feature>
<feature type="transmembrane region" description="Helical" evidence="1">
    <location>
        <begin position="302"/>
        <end position="323"/>
    </location>
</feature>
<dbReference type="Proteomes" id="UP000267630">
    <property type="component" value="Chromosome 3"/>
</dbReference>
<feature type="transmembrane region" description="Helical" evidence="1">
    <location>
        <begin position="215"/>
        <end position="236"/>
    </location>
</feature>
<keyword evidence="3" id="KW-0808">Transferase</keyword>
<dbReference type="PANTHER" id="PTHR23028:SF134">
    <property type="entry name" value="PUTATIVE (AFU_ORTHOLOGUE AFUA_4G08520)-RELATED"/>
    <property type="match status" value="1"/>
</dbReference>
<keyword evidence="4" id="KW-1185">Reference proteome</keyword>
<dbReference type="EMBL" id="LR134253">
    <property type="protein sequence ID" value="VED48556.1"/>
    <property type="molecule type" value="Genomic_DNA"/>
</dbReference>
<feature type="transmembrane region" description="Helical" evidence="1">
    <location>
        <begin position="44"/>
        <end position="65"/>
    </location>
</feature>
<feature type="transmembrane region" description="Helical" evidence="1">
    <location>
        <begin position="271"/>
        <end position="296"/>
    </location>
</feature>
<accession>A0A7Z8Z8A5</accession>
<keyword evidence="1" id="KW-0812">Transmembrane</keyword>
<dbReference type="Pfam" id="PF01757">
    <property type="entry name" value="Acyl_transf_3"/>
    <property type="match status" value="1"/>
</dbReference>
<feature type="transmembrane region" description="Helical" evidence="1">
    <location>
        <begin position="186"/>
        <end position="203"/>
    </location>
</feature>
<dbReference type="InterPro" id="IPR050879">
    <property type="entry name" value="Acyltransferase_3"/>
</dbReference>
<dbReference type="GO" id="GO:0016747">
    <property type="term" value="F:acyltransferase activity, transferring groups other than amino-acyl groups"/>
    <property type="evidence" value="ECO:0007669"/>
    <property type="project" value="InterPro"/>
</dbReference>
<feature type="transmembrane region" description="Helical" evidence="1">
    <location>
        <begin position="18"/>
        <end position="38"/>
    </location>
</feature>
<feature type="domain" description="Acyltransferase 3" evidence="2">
    <location>
        <begin position="11"/>
        <end position="320"/>
    </location>
</feature>
<dbReference type="InterPro" id="IPR002656">
    <property type="entry name" value="Acyl_transf_3_dom"/>
</dbReference>
<keyword evidence="3" id="KW-0012">Acyltransferase</keyword>
<evidence type="ECO:0000313" key="3">
    <source>
        <dbReference type="EMBL" id="VED48556.1"/>
    </source>
</evidence>
<evidence type="ECO:0000313" key="4">
    <source>
        <dbReference type="Proteomes" id="UP000267630"/>
    </source>
</evidence>
<feature type="transmembrane region" description="Helical" evidence="1">
    <location>
        <begin position="242"/>
        <end position="259"/>
    </location>
</feature>
<name>A0A7Z8Z8A5_RAOTE</name>
<reference evidence="3 4" key="1">
    <citation type="submission" date="2018-12" db="EMBL/GenBank/DDBJ databases">
        <authorList>
            <consortium name="Pathogen Informatics"/>
        </authorList>
    </citation>
    <scope>NUCLEOTIDE SEQUENCE [LARGE SCALE GENOMIC DNA]</scope>
    <source>
        <strain evidence="3 4">NCTC9997</strain>
    </source>
</reference>
<proteinExistence type="predicted"/>
<sequence>MGCNLSVNRFDAIDGTRGILACMVMLSHMFGSFMGWPAVRPFSGAYLCVVYFFIMSGFVLSYAHSSGSFIKYILTRLARLWPLHFFSTVLMVLIYYYNAHHGGYVSSPDVFSVSVILKNIAFLHGIYWHEFQLINEPSWSISIEFWASLLIPLIFVRLNTTLRGVIIIAAFAFLCNRHPSGIPPSMHTAMLSMLVGSFFYSISRTEYFSRIIKERFSAFFVTCAVIISMVGVYAMNHSRLDYFLFIAFVPMLFIDHLADDKIIKKIFTSDLFLFLGYISFPLYLLHELVIVSGFIFDPDNAWTSISIAALTSILISYVYARFIDYPLYKALKRLISKMSWPGAKKDYRGNLLNQ</sequence>
<feature type="transmembrane region" description="Helical" evidence="1">
    <location>
        <begin position="149"/>
        <end position="174"/>
    </location>
</feature>
<protein>
    <submittedName>
        <fullName evidence="3">Acyltransferase family</fullName>
    </submittedName>
</protein>
<evidence type="ECO:0000256" key="1">
    <source>
        <dbReference type="SAM" id="Phobius"/>
    </source>
</evidence>
<dbReference type="PANTHER" id="PTHR23028">
    <property type="entry name" value="ACETYLTRANSFERASE"/>
    <property type="match status" value="1"/>
</dbReference>
<dbReference type="AlphaFoldDB" id="A0A7Z8Z8A5"/>
<feature type="transmembrane region" description="Helical" evidence="1">
    <location>
        <begin position="77"/>
        <end position="98"/>
    </location>
</feature>
<evidence type="ECO:0000259" key="2">
    <source>
        <dbReference type="Pfam" id="PF01757"/>
    </source>
</evidence>
<keyword evidence="1" id="KW-1133">Transmembrane helix</keyword>
<gene>
    <name evidence="3" type="ORF">NCTC9997_02208</name>
</gene>
<organism evidence="3 4">
    <name type="scientific">Raoultella terrigena</name>
    <name type="common">Klebsiella terrigena</name>
    <dbReference type="NCBI Taxonomy" id="577"/>
    <lineage>
        <taxon>Bacteria</taxon>
        <taxon>Pseudomonadati</taxon>
        <taxon>Pseudomonadota</taxon>
        <taxon>Gammaproteobacteria</taxon>
        <taxon>Enterobacterales</taxon>
        <taxon>Enterobacteriaceae</taxon>
        <taxon>Klebsiella/Raoultella group</taxon>
        <taxon>Raoultella</taxon>
    </lineage>
</organism>